<protein>
    <recommendedName>
        <fullName evidence="2">Phosphodiester glycosidase domain-containing protein</fullName>
    </recommendedName>
</protein>
<keyword evidence="1" id="KW-1133">Transmembrane helix</keyword>
<sequence length="341" mass="37148">MKKAGKKNNKRKRKKRFSFKLFLAFIIFEVVFTGITGPFMLYYGPFTNARDAMVGAAMTTLSHQWIATTFLSQERINEILNANKIRDLDQNSTSSGGEIDIKGINDDTIERYEIDGKTFKGHLLVIHDPRRVRVGYSSKLGKVGETTSKIAKDNNAVAAVNAGGFIDESASGKQWAGTGAIPRGIIMSKGKIIYNDYKNENVKDDIVAITEEGELLVGKHTVGELKKKGVSEAVSFGPALIVNGEKAITKGDGGWGKAPRTAIGQRKDGSILLLVLDGKQISRLAATLRDVQDLLYEYGAYNASNLDGGSSTTMYYNGKVINEPDSALGERSIPSVIYVEP</sequence>
<dbReference type="Pfam" id="PF09992">
    <property type="entry name" value="NAGPA"/>
    <property type="match status" value="1"/>
</dbReference>
<dbReference type="Proteomes" id="UP000075374">
    <property type="component" value="Unassembled WGS sequence"/>
</dbReference>
<evidence type="ECO:0000313" key="4">
    <source>
        <dbReference type="Proteomes" id="UP000075374"/>
    </source>
</evidence>
<keyword evidence="4" id="KW-1185">Reference proteome</keyword>
<dbReference type="PANTHER" id="PTHR40446:SF2">
    <property type="entry name" value="N-ACETYLGLUCOSAMINE-1-PHOSPHODIESTER ALPHA-N-ACETYLGLUCOSAMINIDASE"/>
    <property type="match status" value="1"/>
</dbReference>
<dbReference type="STRING" id="1121305.CLCOL_09650"/>
<dbReference type="RefSeq" id="WP_061857860.1">
    <property type="nucleotide sequence ID" value="NZ_LTBB01000004.1"/>
</dbReference>
<reference evidence="3 4" key="1">
    <citation type="submission" date="2016-02" db="EMBL/GenBank/DDBJ databases">
        <title>Genome sequence of Clostridium colicanis DSM 13634.</title>
        <authorList>
            <person name="Poehlein A."/>
            <person name="Daniel R."/>
        </authorList>
    </citation>
    <scope>NUCLEOTIDE SEQUENCE [LARGE SCALE GENOMIC DNA]</scope>
    <source>
        <strain evidence="3 4">DSM 13634</strain>
    </source>
</reference>
<accession>A0A151ANM5</accession>
<name>A0A151ANM5_9CLOT</name>
<comment type="caution">
    <text evidence="3">The sequence shown here is derived from an EMBL/GenBank/DDBJ whole genome shotgun (WGS) entry which is preliminary data.</text>
</comment>
<dbReference type="EMBL" id="LTBB01000004">
    <property type="protein sequence ID" value="KYH29232.1"/>
    <property type="molecule type" value="Genomic_DNA"/>
</dbReference>
<organism evidence="3 4">
    <name type="scientific">Clostridium colicanis DSM 13634</name>
    <dbReference type="NCBI Taxonomy" id="1121305"/>
    <lineage>
        <taxon>Bacteria</taxon>
        <taxon>Bacillati</taxon>
        <taxon>Bacillota</taxon>
        <taxon>Clostridia</taxon>
        <taxon>Eubacteriales</taxon>
        <taxon>Clostridiaceae</taxon>
        <taxon>Clostridium</taxon>
    </lineage>
</organism>
<feature type="transmembrane region" description="Helical" evidence="1">
    <location>
        <begin position="21"/>
        <end position="43"/>
    </location>
</feature>
<evidence type="ECO:0000313" key="3">
    <source>
        <dbReference type="EMBL" id="KYH29232.1"/>
    </source>
</evidence>
<dbReference type="PANTHER" id="PTHR40446">
    <property type="entry name" value="N-ACETYLGLUCOSAMINE-1-PHOSPHODIESTER ALPHA-N-ACETYLGLUCOSAMINIDASE"/>
    <property type="match status" value="1"/>
</dbReference>
<keyword evidence="1" id="KW-0812">Transmembrane</keyword>
<keyword evidence="1" id="KW-0472">Membrane</keyword>
<dbReference type="PATRIC" id="fig|1121305.3.peg.978"/>
<proteinExistence type="predicted"/>
<evidence type="ECO:0000256" key="1">
    <source>
        <dbReference type="SAM" id="Phobius"/>
    </source>
</evidence>
<gene>
    <name evidence="3" type="ORF">CLCOL_09650</name>
</gene>
<evidence type="ECO:0000259" key="2">
    <source>
        <dbReference type="Pfam" id="PF09992"/>
    </source>
</evidence>
<dbReference type="InterPro" id="IPR018711">
    <property type="entry name" value="NAGPA"/>
</dbReference>
<dbReference type="AlphaFoldDB" id="A0A151ANM5"/>
<feature type="domain" description="Phosphodiester glycosidase" evidence="2">
    <location>
        <begin position="154"/>
        <end position="339"/>
    </location>
</feature>